<dbReference type="STRING" id="71999.KPaMU14_04045"/>
<reference evidence="4 5" key="1">
    <citation type="journal article" date="2014" name="Genome Announc.">
        <title>Draft Genome Sequence of Kocuria palustris PEL.</title>
        <authorList>
            <person name="Sharma G."/>
            <person name="Khatri I."/>
            <person name="Subramanian S."/>
        </authorList>
    </citation>
    <scope>NUCLEOTIDE SEQUENCE [LARGE SCALE GENOMIC DNA]</scope>
    <source>
        <strain evidence="4 5">PEL</strain>
    </source>
</reference>
<comment type="caution">
    <text evidence="4">The sequence shown here is derived from an EMBL/GenBank/DDBJ whole genome shotgun (WGS) entry which is preliminary data.</text>
</comment>
<protein>
    <submittedName>
        <fullName evidence="4">Anti-sigma factor</fullName>
    </submittedName>
</protein>
<dbReference type="InterPro" id="IPR041916">
    <property type="entry name" value="Anti_sigma_zinc_sf"/>
</dbReference>
<dbReference type="Pfam" id="PF13490">
    <property type="entry name" value="zf-HC2"/>
    <property type="match status" value="1"/>
</dbReference>
<dbReference type="InterPro" id="IPR024020">
    <property type="entry name" value="Anit_sigma_mycothiol_RsrA"/>
</dbReference>
<dbReference type="AlphaFoldDB" id="M2YBP0"/>
<name>M2YBP0_9MICC</name>
<dbReference type="Gene3D" id="1.10.10.1320">
    <property type="entry name" value="Anti-sigma factor, zinc-finger domain"/>
    <property type="match status" value="1"/>
</dbReference>
<organism evidence="4 5">
    <name type="scientific">Kocuria palustris PEL</name>
    <dbReference type="NCBI Taxonomy" id="1236550"/>
    <lineage>
        <taxon>Bacteria</taxon>
        <taxon>Bacillati</taxon>
        <taxon>Actinomycetota</taxon>
        <taxon>Actinomycetes</taxon>
        <taxon>Micrococcales</taxon>
        <taxon>Micrococcaceae</taxon>
        <taxon>Kocuria</taxon>
    </lineage>
</organism>
<evidence type="ECO:0000256" key="2">
    <source>
        <dbReference type="ARBA" id="ARBA00023163"/>
    </source>
</evidence>
<proteinExistence type="predicted"/>
<dbReference type="NCBIfam" id="TIGR03988">
    <property type="entry name" value="antisig_RsrA"/>
    <property type="match status" value="1"/>
</dbReference>
<keyword evidence="1" id="KW-0805">Transcription regulation</keyword>
<feature type="domain" description="Putative zinc-finger" evidence="3">
    <location>
        <begin position="22"/>
        <end position="51"/>
    </location>
</feature>
<keyword evidence="5" id="KW-1185">Reference proteome</keyword>
<gene>
    <name evidence="4" type="ORF">C884_00817</name>
</gene>
<evidence type="ECO:0000313" key="5">
    <source>
        <dbReference type="Proteomes" id="UP000009877"/>
    </source>
</evidence>
<dbReference type="InterPro" id="IPR027383">
    <property type="entry name" value="Znf_put"/>
</dbReference>
<keyword evidence="2" id="KW-0804">Transcription</keyword>
<accession>M2YBP0</accession>
<dbReference type="EMBL" id="ANHZ02000018">
    <property type="protein sequence ID" value="EME36049.1"/>
    <property type="molecule type" value="Genomic_DNA"/>
</dbReference>
<evidence type="ECO:0000313" key="4">
    <source>
        <dbReference type="EMBL" id="EME36049.1"/>
    </source>
</evidence>
<evidence type="ECO:0000256" key="1">
    <source>
        <dbReference type="ARBA" id="ARBA00023015"/>
    </source>
</evidence>
<dbReference type="RefSeq" id="WP_006215243.1">
    <property type="nucleotide sequence ID" value="NZ_ANHZ02000018.1"/>
</dbReference>
<evidence type="ECO:0000259" key="3">
    <source>
        <dbReference type="Pfam" id="PF13490"/>
    </source>
</evidence>
<dbReference type="GeneID" id="93316990"/>
<dbReference type="Proteomes" id="UP000009877">
    <property type="component" value="Unassembled WGS sequence"/>
</dbReference>
<sequence length="108" mass="11883">MTDSQRDAHDDGAPCGCSQAQLERIHEYLDGALTVDDVRAIAEHLDDCPDCTHEHDLEREIRTAVRRSCAETAPETLRASIMSRINEACGRTEAGAQAESESVRQSTQ</sequence>